<proteinExistence type="predicted"/>
<dbReference type="Proteomes" id="UP000001075">
    <property type="component" value="Unassembled WGS sequence"/>
</dbReference>
<dbReference type="EMBL" id="JH000209">
    <property type="protein sequence ID" value="EGW08926.1"/>
    <property type="molecule type" value="Genomic_DNA"/>
</dbReference>
<protein>
    <submittedName>
        <fullName evidence="2">Uncharacterized protein</fullName>
    </submittedName>
</protein>
<name>G3H8E4_CRIGR</name>
<dbReference type="AlphaFoldDB" id="G3H8E4"/>
<sequence>MPQTLTPSVADVLCSHFLICRAAFSADASSPCCRVPIFKSSTQGYLKWCTTFSSRRNSGPESRMTTTMLTASSTQ</sequence>
<evidence type="ECO:0000313" key="2">
    <source>
        <dbReference type="EMBL" id="EGW08926.1"/>
    </source>
</evidence>
<evidence type="ECO:0000256" key="1">
    <source>
        <dbReference type="SAM" id="MobiDB-lite"/>
    </source>
</evidence>
<evidence type="ECO:0000313" key="3">
    <source>
        <dbReference type="Proteomes" id="UP000001075"/>
    </source>
</evidence>
<feature type="region of interest" description="Disordered" evidence="1">
    <location>
        <begin position="56"/>
        <end position="75"/>
    </location>
</feature>
<reference evidence="3" key="1">
    <citation type="journal article" date="2011" name="Nat. Biotechnol.">
        <title>The genomic sequence of the Chinese hamster ovary (CHO)-K1 cell line.</title>
        <authorList>
            <person name="Xu X."/>
            <person name="Nagarajan H."/>
            <person name="Lewis N.E."/>
            <person name="Pan S."/>
            <person name="Cai Z."/>
            <person name="Liu X."/>
            <person name="Chen W."/>
            <person name="Xie M."/>
            <person name="Wang W."/>
            <person name="Hammond S."/>
            <person name="Andersen M.R."/>
            <person name="Neff N."/>
            <person name="Passarelli B."/>
            <person name="Koh W."/>
            <person name="Fan H.C."/>
            <person name="Wang J."/>
            <person name="Gui Y."/>
            <person name="Lee K.H."/>
            <person name="Betenbaugh M.J."/>
            <person name="Quake S.R."/>
            <person name="Famili I."/>
            <person name="Palsson B.O."/>
            <person name="Wang J."/>
        </authorList>
    </citation>
    <scope>NUCLEOTIDE SEQUENCE [LARGE SCALE GENOMIC DNA]</scope>
    <source>
        <strain evidence="3">CHO K1 cell line</strain>
    </source>
</reference>
<organism evidence="2 3">
    <name type="scientific">Cricetulus griseus</name>
    <name type="common">Chinese hamster</name>
    <name type="synonym">Cricetulus barabensis griseus</name>
    <dbReference type="NCBI Taxonomy" id="10029"/>
    <lineage>
        <taxon>Eukaryota</taxon>
        <taxon>Metazoa</taxon>
        <taxon>Chordata</taxon>
        <taxon>Craniata</taxon>
        <taxon>Vertebrata</taxon>
        <taxon>Euteleostomi</taxon>
        <taxon>Mammalia</taxon>
        <taxon>Eutheria</taxon>
        <taxon>Euarchontoglires</taxon>
        <taxon>Glires</taxon>
        <taxon>Rodentia</taxon>
        <taxon>Myomorpha</taxon>
        <taxon>Muroidea</taxon>
        <taxon>Cricetidae</taxon>
        <taxon>Cricetinae</taxon>
        <taxon>Cricetulus</taxon>
    </lineage>
</organism>
<dbReference type="InParanoid" id="G3H8E4"/>
<accession>G3H8E4</accession>
<gene>
    <name evidence="2" type="ORF">I79_006644</name>
</gene>